<dbReference type="SUPFAM" id="SSF57424">
    <property type="entry name" value="LDL receptor-like module"/>
    <property type="match status" value="1"/>
</dbReference>
<protein>
    <submittedName>
        <fullName evidence="6">Uncharacterized protein LOC117238298 isoform X1</fullName>
    </submittedName>
</protein>
<dbReference type="SMART" id="SM00192">
    <property type="entry name" value="LDLa"/>
    <property type="match status" value="1"/>
</dbReference>
<feature type="signal peptide" evidence="4">
    <location>
        <begin position="1"/>
        <end position="16"/>
    </location>
</feature>
<feature type="chain" id="PRO_5026818863" evidence="4">
    <location>
        <begin position="17"/>
        <end position="415"/>
    </location>
</feature>
<evidence type="ECO:0000313" key="6">
    <source>
        <dbReference type="RefSeq" id="XP_033358998.1"/>
    </source>
</evidence>
<evidence type="ECO:0000256" key="2">
    <source>
        <dbReference type="PROSITE-ProRule" id="PRU00124"/>
    </source>
</evidence>
<dbReference type="InterPro" id="IPR023415">
    <property type="entry name" value="LDLR_class-A_CS"/>
</dbReference>
<name>A0A6J3L058_9HYME</name>
<dbReference type="PROSITE" id="PS01209">
    <property type="entry name" value="LDLRA_1"/>
    <property type="match status" value="1"/>
</dbReference>
<evidence type="ECO:0000256" key="1">
    <source>
        <dbReference type="ARBA" id="ARBA00023157"/>
    </source>
</evidence>
<accession>A0A6J3L058</accession>
<dbReference type="GO" id="GO:0043410">
    <property type="term" value="P:positive regulation of MAPK cascade"/>
    <property type="evidence" value="ECO:0007669"/>
    <property type="project" value="TreeGrafter"/>
</dbReference>
<dbReference type="RefSeq" id="XP_033358998.1">
    <property type="nucleotide sequence ID" value="XM_033503107.1"/>
</dbReference>
<evidence type="ECO:0000313" key="5">
    <source>
        <dbReference type="Proteomes" id="UP000504631"/>
    </source>
</evidence>
<proteinExistence type="predicted"/>
<dbReference type="GO" id="GO:0043195">
    <property type="term" value="C:terminal bouton"/>
    <property type="evidence" value="ECO:0007669"/>
    <property type="project" value="TreeGrafter"/>
</dbReference>
<dbReference type="InterPro" id="IPR002172">
    <property type="entry name" value="LDrepeatLR_classA_rpt"/>
</dbReference>
<dbReference type="KEGG" id="bvk:117238298"/>
<keyword evidence="4" id="KW-0732">Signal</keyword>
<keyword evidence="5" id="KW-1185">Reference proteome</keyword>
<dbReference type="InterPro" id="IPR036055">
    <property type="entry name" value="LDL_receptor-like_sf"/>
</dbReference>
<sequence>MMAVCMFWLLTYVGQGLDLAVGNRPVIIMQGAQEQDYRHGSGIRKKSELNSVGNNLLHFRIYPPEASHRDDLSNWLLLNDEPRISSWTPAGILIDDMIREPRELQTVFFALSPAMLNMLYSEYMNTATQPGEQFLHEDQQQQPMGGGPLGNQRTKKLRIDCRHSRNTVSLPIRVCDDETGRKSFQETRQSNYDDLFEQKLNTAANMKTDSISRGPEKYRDYQNGATFMSRPPFGLDTAKPPGKRSQTLVGRRSIDLSGESTPHQAQPPSSLGNGINVASQIMFRSTRGSIQYDVPQIECPISEDGMERFACPTADRMGRYHCIDDHALCDGFIDCPTGEDEDRQACMFYKTTVATLEDEQPSPCIAVSLILHAIAPSPTPSRHSSSSNAHANTQKPRGTNLANSTKLNLHCLASP</sequence>
<dbReference type="Gene3D" id="4.10.400.10">
    <property type="entry name" value="Low-density Lipoprotein Receptor"/>
    <property type="match status" value="1"/>
</dbReference>
<dbReference type="CTD" id="36295"/>
<dbReference type="CDD" id="cd00112">
    <property type="entry name" value="LDLa"/>
    <property type="match status" value="1"/>
</dbReference>
<dbReference type="GeneID" id="117238298"/>
<reference evidence="6" key="1">
    <citation type="submission" date="2025-08" db="UniProtKB">
        <authorList>
            <consortium name="RefSeq"/>
        </authorList>
    </citation>
    <scope>IDENTIFICATION</scope>
    <source>
        <tissue evidence="6">Muscle</tissue>
    </source>
</reference>
<evidence type="ECO:0000256" key="4">
    <source>
        <dbReference type="SAM" id="SignalP"/>
    </source>
</evidence>
<comment type="caution">
    <text evidence="2">Lacks conserved residue(s) required for the propagation of feature annotation.</text>
</comment>
<organism evidence="5 6">
    <name type="scientific">Bombus vosnesenskii</name>
    <dbReference type="NCBI Taxonomy" id="207650"/>
    <lineage>
        <taxon>Eukaryota</taxon>
        <taxon>Metazoa</taxon>
        <taxon>Ecdysozoa</taxon>
        <taxon>Arthropoda</taxon>
        <taxon>Hexapoda</taxon>
        <taxon>Insecta</taxon>
        <taxon>Pterygota</taxon>
        <taxon>Neoptera</taxon>
        <taxon>Endopterygota</taxon>
        <taxon>Hymenoptera</taxon>
        <taxon>Apocrita</taxon>
        <taxon>Aculeata</taxon>
        <taxon>Apoidea</taxon>
        <taxon>Anthophila</taxon>
        <taxon>Apidae</taxon>
        <taxon>Bombus</taxon>
        <taxon>Pyrobombus</taxon>
    </lineage>
</organism>
<dbReference type="PANTHER" id="PTHR21105">
    <property type="entry name" value="GH16255P"/>
    <property type="match status" value="1"/>
</dbReference>
<feature type="region of interest" description="Disordered" evidence="3">
    <location>
        <begin position="228"/>
        <end position="249"/>
    </location>
</feature>
<feature type="compositionally biased region" description="Low complexity" evidence="3">
    <location>
        <begin position="380"/>
        <end position="393"/>
    </location>
</feature>
<evidence type="ECO:0000256" key="3">
    <source>
        <dbReference type="SAM" id="MobiDB-lite"/>
    </source>
</evidence>
<keyword evidence="1" id="KW-1015">Disulfide bond</keyword>
<dbReference type="PROSITE" id="PS50068">
    <property type="entry name" value="LDLRA_2"/>
    <property type="match status" value="1"/>
</dbReference>
<feature type="region of interest" description="Disordered" evidence="3">
    <location>
        <begin position="377"/>
        <end position="401"/>
    </location>
</feature>
<dbReference type="AlphaFoldDB" id="A0A6J3L058"/>
<dbReference type="PANTHER" id="PTHR21105:SF0">
    <property type="entry name" value="GH16255P"/>
    <property type="match status" value="1"/>
</dbReference>
<dbReference type="Proteomes" id="UP000504631">
    <property type="component" value="Unplaced"/>
</dbReference>
<gene>
    <name evidence="6" type="primary">LOC117238298</name>
</gene>
<dbReference type="GO" id="GO:0030297">
    <property type="term" value="F:transmembrane receptor protein tyrosine kinase activator activity"/>
    <property type="evidence" value="ECO:0007669"/>
    <property type="project" value="TreeGrafter"/>
</dbReference>